<dbReference type="Proteomes" id="UP001345219">
    <property type="component" value="Chromosome 10"/>
</dbReference>
<dbReference type="AlphaFoldDB" id="A0AAN7JJ56"/>
<reference evidence="2 3" key="1">
    <citation type="journal article" date="2023" name="Hortic Res">
        <title>Pangenome of water caltrop reveals structural variations and asymmetric subgenome divergence after allopolyploidization.</title>
        <authorList>
            <person name="Zhang X."/>
            <person name="Chen Y."/>
            <person name="Wang L."/>
            <person name="Yuan Y."/>
            <person name="Fang M."/>
            <person name="Shi L."/>
            <person name="Lu R."/>
            <person name="Comes H.P."/>
            <person name="Ma Y."/>
            <person name="Chen Y."/>
            <person name="Huang G."/>
            <person name="Zhou Y."/>
            <person name="Zheng Z."/>
            <person name="Qiu Y."/>
        </authorList>
    </citation>
    <scope>NUCLEOTIDE SEQUENCE [LARGE SCALE GENOMIC DNA]</scope>
    <source>
        <tissue evidence="2">Roots</tissue>
    </source>
</reference>
<proteinExistence type="predicted"/>
<evidence type="ECO:0000313" key="2">
    <source>
        <dbReference type="EMBL" id="KAK4746499.1"/>
    </source>
</evidence>
<sequence>MSLNCLTCQSHQTTDPDLEDEKPKERLQKRCFPRAGRNWSGSLKWPFREATRDGEGGSEAPLRKRQNGNNQG</sequence>
<comment type="caution">
    <text evidence="2">The sequence shown here is derived from an EMBL/GenBank/DDBJ whole genome shotgun (WGS) entry which is preliminary data.</text>
</comment>
<feature type="region of interest" description="Disordered" evidence="1">
    <location>
        <begin position="43"/>
        <end position="72"/>
    </location>
</feature>
<evidence type="ECO:0000256" key="1">
    <source>
        <dbReference type="SAM" id="MobiDB-lite"/>
    </source>
</evidence>
<keyword evidence="3" id="KW-1185">Reference proteome</keyword>
<name>A0AAN7JJ56_9MYRT</name>
<dbReference type="EMBL" id="JAXIOK010000021">
    <property type="protein sequence ID" value="KAK4746499.1"/>
    <property type="molecule type" value="Genomic_DNA"/>
</dbReference>
<gene>
    <name evidence="2" type="ORF">SAY87_012811</name>
</gene>
<evidence type="ECO:0000313" key="3">
    <source>
        <dbReference type="Proteomes" id="UP001345219"/>
    </source>
</evidence>
<feature type="region of interest" description="Disordered" evidence="1">
    <location>
        <begin position="1"/>
        <end position="27"/>
    </location>
</feature>
<organism evidence="2 3">
    <name type="scientific">Trapa incisa</name>
    <dbReference type="NCBI Taxonomy" id="236973"/>
    <lineage>
        <taxon>Eukaryota</taxon>
        <taxon>Viridiplantae</taxon>
        <taxon>Streptophyta</taxon>
        <taxon>Embryophyta</taxon>
        <taxon>Tracheophyta</taxon>
        <taxon>Spermatophyta</taxon>
        <taxon>Magnoliopsida</taxon>
        <taxon>eudicotyledons</taxon>
        <taxon>Gunneridae</taxon>
        <taxon>Pentapetalae</taxon>
        <taxon>rosids</taxon>
        <taxon>malvids</taxon>
        <taxon>Myrtales</taxon>
        <taxon>Lythraceae</taxon>
        <taxon>Trapa</taxon>
    </lineage>
</organism>
<feature type="compositionally biased region" description="Basic and acidic residues" evidence="1">
    <location>
        <begin position="46"/>
        <end position="55"/>
    </location>
</feature>
<feature type="compositionally biased region" description="Polar residues" evidence="1">
    <location>
        <begin position="1"/>
        <end position="15"/>
    </location>
</feature>
<accession>A0AAN7JJ56</accession>
<protein>
    <submittedName>
        <fullName evidence="2">Uncharacterized protein</fullName>
    </submittedName>
</protein>